<dbReference type="SUPFAM" id="SSF47323">
    <property type="entry name" value="Anticodon-binding domain of a subclass of class I aminoacyl-tRNA synthetases"/>
    <property type="match status" value="1"/>
</dbReference>
<dbReference type="NCBIfam" id="NF004349">
    <property type="entry name" value="PRK05729.1"/>
    <property type="match status" value="1"/>
</dbReference>
<dbReference type="Gene3D" id="1.10.730.10">
    <property type="entry name" value="Isoleucyl-tRNA Synthetase, Domain 1"/>
    <property type="match status" value="1"/>
</dbReference>
<organism evidence="16 17">
    <name type="scientific">Marivita hallyeonensis</name>
    <dbReference type="NCBI Taxonomy" id="996342"/>
    <lineage>
        <taxon>Bacteria</taxon>
        <taxon>Pseudomonadati</taxon>
        <taxon>Pseudomonadota</taxon>
        <taxon>Alphaproteobacteria</taxon>
        <taxon>Rhodobacterales</taxon>
        <taxon>Roseobacteraceae</taxon>
        <taxon>Marivita</taxon>
    </lineage>
</organism>
<evidence type="ECO:0000256" key="11">
    <source>
        <dbReference type="ARBA" id="ARBA00060830"/>
    </source>
</evidence>
<feature type="coiled-coil region" evidence="12">
    <location>
        <begin position="977"/>
        <end position="1046"/>
    </location>
</feature>
<dbReference type="Gene3D" id="3.40.50.620">
    <property type="entry name" value="HUPs"/>
    <property type="match status" value="3"/>
</dbReference>
<dbReference type="HAMAP" id="MF_02004">
    <property type="entry name" value="Val_tRNA_synth_type1"/>
    <property type="match status" value="1"/>
</dbReference>
<dbReference type="Pfam" id="PF10458">
    <property type="entry name" value="Val_tRNA-synt_C"/>
    <property type="match status" value="1"/>
</dbReference>
<dbReference type="GO" id="GO:0004832">
    <property type="term" value="F:valine-tRNA ligase activity"/>
    <property type="evidence" value="ECO:0007669"/>
    <property type="project" value="UniProtKB-UniRule"/>
</dbReference>
<dbReference type="InterPro" id="IPR009008">
    <property type="entry name" value="Val/Leu/Ile-tRNA-synth_edit"/>
</dbReference>
<dbReference type="InterPro" id="IPR019499">
    <property type="entry name" value="Val-tRNA_synth_tRNA-bd"/>
</dbReference>
<dbReference type="InterPro" id="IPR002300">
    <property type="entry name" value="aa-tRNA-synth_Ia"/>
</dbReference>
<dbReference type="CDD" id="cd07962">
    <property type="entry name" value="Anticodon_Ia_Val"/>
    <property type="match status" value="1"/>
</dbReference>
<keyword evidence="5 12" id="KW-0547">Nucleotide-binding</keyword>
<dbReference type="InterPro" id="IPR002303">
    <property type="entry name" value="Valyl-tRNA_ligase"/>
</dbReference>
<dbReference type="FunFam" id="1.10.287.380:FF:000001">
    <property type="entry name" value="Valine--tRNA ligase"/>
    <property type="match status" value="1"/>
</dbReference>
<dbReference type="SUPFAM" id="SSF52374">
    <property type="entry name" value="Nucleotidylyl transferase"/>
    <property type="match status" value="1"/>
</dbReference>
<keyword evidence="3 12" id="KW-0963">Cytoplasm</keyword>
<dbReference type="InterPro" id="IPR001412">
    <property type="entry name" value="aa-tRNA-synth_I_CS"/>
</dbReference>
<keyword evidence="9 12" id="KW-0030">Aminoacyl-tRNA synthetase</keyword>
<dbReference type="FunFam" id="3.40.50.620:FF:000032">
    <property type="entry name" value="Valine--tRNA ligase"/>
    <property type="match status" value="1"/>
</dbReference>
<dbReference type="InterPro" id="IPR013155">
    <property type="entry name" value="M/V/L/I-tRNA-synth_anticd-bd"/>
</dbReference>
<dbReference type="Gene3D" id="1.10.287.380">
    <property type="entry name" value="Valyl-tRNA synthetase, C-terminal domain"/>
    <property type="match status" value="1"/>
</dbReference>
<dbReference type="EC" id="6.1.1.9" evidence="12"/>
<dbReference type="RefSeq" id="WP_072776531.1">
    <property type="nucleotide sequence ID" value="NZ_FQXC01000001.1"/>
</dbReference>
<keyword evidence="8 12" id="KW-0175">Coiled coil</keyword>
<keyword evidence="7 12" id="KW-0648">Protein biosynthesis</keyword>
<comment type="function">
    <text evidence="12">Catalyzes the attachment of valine to tRNA(Val). As ValRS can inadvertently accommodate and process structurally similar amino acids such as threonine, to avoid such errors, it has a 'posttransfer' editing activity that hydrolyzes mischarged Thr-tRNA(Val) in a tRNA-dependent manner.</text>
</comment>
<dbReference type="InterPro" id="IPR009080">
    <property type="entry name" value="tRNAsynth_Ia_anticodon-bd"/>
</dbReference>
<dbReference type="GO" id="GO:0005524">
    <property type="term" value="F:ATP binding"/>
    <property type="evidence" value="ECO:0007669"/>
    <property type="project" value="UniProtKB-UniRule"/>
</dbReference>
<feature type="short sequence motif" description="'KMSKS' region" evidence="12">
    <location>
        <begin position="692"/>
        <end position="696"/>
    </location>
</feature>
<evidence type="ECO:0000259" key="14">
    <source>
        <dbReference type="Pfam" id="PF08264"/>
    </source>
</evidence>
<evidence type="ECO:0000256" key="12">
    <source>
        <dbReference type="HAMAP-Rule" id="MF_02004"/>
    </source>
</evidence>
<keyword evidence="4 12" id="KW-0436">Ligase</keyword>
<dbReference type="InterPro" id="IPR037118">
    <property type="entry name" value="Val-tRNA_synth_C_sf"/>
</dbReference>
<dbReference type="SUPFAM" id="SSF46589">
    <property type="entry name" value="tRNA-binding arm"/>
    <property type="match status" value="1"/>
</dbReference>
<evidence type="ECO:0000259" key="13">
    <source>
        <dbReference type="Pfam" id="PF00133"/>
    </source>
</evidence>
<dbReference type="PROSITE" id="PS00178">
    <property type="entry name" value="AA_TRNA_LIGASE_I"/>
    <property type="match status" value="1"/>
</dbReference>
<dbReference type="PANTHER" id="PTHR11946:SF93">
    <property type="entry name" value="VALINE--TRNA LIGASE, CHLOROPLASTIC_MITOCHONDRIAL 2"/>
    <property type="match status" value="1"/>
</dbReference>
<evidence type="ECO:0000256" key="8">
    <source>
        <dbReference type="ARBA" id="ARBA00023054"/>
    </source>
</evidence>
<dbReference type="Proteomes" id="UP000184221">
    <property type="component" value="Unassembled WGS sequence"/>
</dbReference>
<evidence type="ECO:0000256" key="6">
    <source>
        <dbReference type="ARBA" id="ARBA00022840"/>
    </source>
</evidence>
<comment type="domain">
    <text evidence="12">The C-terminal coiled-coil domain is crucial for aminoacylation activity.</text>
</comment>
<feature type="domain" description="Valyl-tRNA synthetase tRNA-binding arm" evidence="15">
    <location>
        <begin position="979"/>
        <end position="1044"/>
    </location>
</feature>
<evidence type="ECO:0000259" key="15">
    <source>
        <dbReference type="Pfam" id="PF10458"/>
    </source>
</evidence>
<name>A0A1M5P9G0_9RHOB</name>
<evidence type="ECO:0000256" key="2">
    <source>
        <dbReference type="ARBA" id="ARBA00011245"/>
    </source>
</evidence>
<dbReference type="GO" id="GO:0005829">
    <property type="term" value="C:cytosol"/>
    <property type="evidence" value="ECO:0007669"/>
    <property type="project" value="TreeGrafter"/>
</dbReference>
<comment type="subcellular location">
    <subcellularLocation>
        <location evidence="1 12">Cytoplasm</location>
    </subcellularLocation>
</comment>
<evidence type="ECO:0000256" key="10">
    <source>
        <dbReference type="ARBA" id="ARBA00047552"/>
    </source>
</evidence>
<dbReference type="Pfam" id="PF08264">
    <property type="entry name" value="Anticodon_1"/>
    <property type="match status" value="1"/>
</dbReference>
<dbReference type="OrthoDB" id="9810365at2"/>
<comment type="catalytic activity">
    <reaction evidence="10 12">
        <text>tRNA(Val) + L-valine + ATP = L-valyl-tRNA(Val) + AMP + diphosphate</text>
        <dbReference type="Rhea" id="RHEA:10704"/>
        <dbReference type="Rhea" id="RHEA-COMP:9672"/>
        <dbReference type="Rhea" id="RHEA-COMP:9708"/>
        <dbReference type="ChEBI" id="CHEBI:30616"/>
        <dbReference type="ChEBI" id="CHEBI:33019"/>
        <dbReference type="ChEBI" id="CHEBI:57762"/>
        <dbReference type="ChEBI" id="CHEBI:78442"/>
        <dbReference type="ChEBI" id="CHEBI:78537"/>
        <dbReference type="ChEBI" id="CHEBI:456215"/>
        <dbReference type="EC" id="6.1.1.9"/>
    </reaction>
</comment>
<evidence type="ECO:0000256" key="3">
    <source>
        <dbReference type="ARBA" id="ARBA00022490"/>
    </source>
</evidence>
<dbReference type="InterPro" id="IPR033705">
    <property type="entry name" value="Anticodon_Ia_Val"/>
</dbReference>
<dbReference type="GO" id="GO:0006438">
    <property type="term" value="P:valyl-tRNA aminoacylation"/>
    <property type="evidence" value="ECO:0007669"/>
    <property type="project" value="UniProtKB-UniRule"/>
</dbReference>
<protein>
    <recommendedName>
        <fullName evidence="12">Valine--tRNA ligase</fullName>
        <ecNumber evidence="12">6.1.1.9</ecNumber>
    </recommendedName>
    <alternativeName>
        <fullName evidence="12">Valyl-tRNA synthetase</fullName>
        <shortName evidence="12">ValRS</shortName>
    </alternativeName>
</protein>
<comment type="subunit">
    <text evidence="2 12">Monomer.</text>
</comment>
<comment type="domain">
    <text evidence="12">ValRS has two distinct active sites: one for aminoacylation and one for editing. The misactivated threonine is translocated from the active site to the editing site.</text>
</comment>
<dbReference type="InterPro" id="IPR010978">
    <property type="entry name" value="tRNA-bd_arm"/>
</dbReference>
<accession>A0A1M5P9G0</accession>
<feature type="domain" description="Aminoacyl-tRNA synthetase class Ia" evidence="13">
    <location>
        <begin position="16"/>
        <end position="513"/>
    </location>
</feature>
<feature type="binding site" evidence="12">
    <location>
        <position position="695"/>
    </location>
    <ligand>
        <name>ATP</name>
        <dbReference type="ChEBI" id="CHEBI:30616"/>
    </ligand>
</feature>
<dbReference type="AlphaFoldDB" id="A0A1M5P9G0"/>
<evidence type="ECO:0000256" key="9">
    <source>
        <dbReference type="ARBA" id="ARBA00023146"/>
    </source>
</evidence>
<feature type="short sequence motif" description="'HIGH' region" evidence="12">
    <location>
        <begin position="45"/>
        <end position="55"/>
    </location>
</feature>
<comment type="similarity">
    <text evidence="11 12">Belongs to the class-I aminoacyl-tRNA synthetase family. ValS type 1 subfamily.</text>
</comment>
<dbReference type="PANTHER" id="PTHR11946">
    <property type="entry name" value="VALYL-TRNA SYNTHETASES"/>
    <property type="match status" value="1"/>
</dbReference>
<keyword evidence="6 12" id="KW-0067">ATP-binding</keyword>
<keyword evidence="17" id="KW-1185">Reference proteome</keyword>
<evidence type="ECO:0000256" key="7">
    <source>
        <dbReference type="ARBA" id="ARBA00022917"/>
    </source>
</evidence>
<evidence type="ECO:0000256" key="1">
    <source>
        <dbReference type="ARBA" id="ARBA00004496"/>
    </source>
</evidence>
<proteinExistence type="inferred from homology"/>
<sequence>MAMEKTFNAAEAEDRIYKAWEETGCFEAGANAKRNETFCIMIPPPNVTGSLHMGHAFNNTLQDILVRWHRMRGFDTLWQPGTDHAGIATQMVTEREMAANGEPSRREMGREAFLDRVWQQKVKSRGTIIGQLKRLGASCDWSREAFTMGGAAGDPDRGNGPNFHDAVIKVFVDMYNKGLIYRGKRLVNWDPHFETAISDLEVENVEVAGHMWHFKYPLAGGATYTYVERDEDGNVVLEEERDYISIATTRPETMLGDGAVAVHPSDERYAPIVGKLCEIPVGPKEHRRLIPIITDDYPDPDFGSGAVKITGAHDFNDYLVAKRGNIPMYRLMDTKGHMRDDGVPYAEAAEIAGAVARGERDLNEAETDTLNLVPDHLRGLDRFEARKRVVEEITADGLAVMTRADNPVLGRKLGENDDPSELVPLVEAKAIMQPFGDRSKVVIEPMLTDQWFVDAEKIVGPALDAVRNGDVTIVPESGEKTYYHWLENIEPWCISRQLWWGHQIPVWYGFDLAREGFRDDEGDGALDLVEMGRLLDAQSLLKGNERHHAAAEYDAVQAQFADVMSGLPTPLNHARVVEVEDRAAAAHALAESLAQYEMHDQDPTKLVYPVWRDPDVLDTWFSSGLWPIGTLGWPEDTDELKRYFPTSVLVTGQDILFFWVARMMMMQLAVVDQIPFKDVYLHGLVRDAKGKKMSKSLGNVVDPLEIIDEYGADALRFTNAAMASLGGVLKLDMQRIAGYRNFGTKLWNATRFAEMNGVFENRVPSADVPQTTATVNRWIIGETARVRSEVDAALAAYRFDDAAAALYRFVWGKVCDWYVEFAKPLLAEDAPERAETQAVMGWVIDQCLILLHPIMPFITEELWSVTGQRETMIVHADWPTYGNDLIDAEADTEMNWVIALIEGIRSARQQMHVPVGLYLPLVVKDMGEAARGAWRRNETLIKRLARIEALTEVDSFPKGCATVPAQGATFGLPLADIIDVGEEKARLEKSLQKLAKEIGGMKGRLSNPKFVESAPEDVVEETRANLAEREGEAAKLEEAMARLAEIG</sequence>
<evidence type="ECO:0000313" key="16">
    <source>
        <dbReference type="EMBL" id="SHG98408.1"/>
    </source>
</evidence>
<dbReference type="PRINTS" id="PR00986">
    <property type="entry name" value="TRNASYNTHVAL"/>
</dbReference>
<evidence type="ECO:0000313" key="17">
    <source>
        <dbReference type="Proteomes" id="UP000184221"/>
    </source>
</evidence>
<dbReference type="Pfam" id="PF00133">
    <property type="entry name" value="tRNA-synt_1"/>
    <property type="match status" value="2"/>
</dbReference>
<feature type="domain" description="Aminoacyl-tRNA synthetase class Ia" evidence="13">
    <location>
        <begin position="608"/>
        <end position="726"/>
    </location>
</feature>
<evidence type="ECO:0000256" key="5">
    <source>
        <dbReference type="ARBA" id="ARBA00022741"/>
    </source>
</evidence>
<gene>
    <name evidence="12" type="primary">valS</name>
    <name evidence="16" type="ORF">SAMN05443551_1208</name>
</gene>
<evidence type="ECO:0000256" key="4">
    <source>
        <dbReference type="ARBA" id="ARBA00022598"/>
    </source>
</evidence>
<dbReference type="STRING" id="996342.SAMN05443551_1208"/>
<dbReference type="EMBL" id="FQXC01000001">
    <property type="protein sequence ID" value="SHG98408.1"/>
    <property type="molecule type" value="Genomic_DNA"/>
</dbReference>
<feature type="domain" description="Methionyl/Valyl/Leucyl/Isoleucyl-tRNA synthetase anticodon-binding" evidence="14">
    <location>
        <begin position="776"/>
        <end position="915"/>
    </location>
</feature>
<reference evidence="16 17" key="1">
    <citation type="submission" date="2016-11" db="EMBL/GenBank/DDBJ databases">
        <authorList>
            <person name="Jaros S."/>
            <person name="Januszkiewicz K."/>
            <person name="Wedrychowicz H."/>
        </authorList>
    </citation>
    <scope>NUCLEOTIDE SEQUENCE [LARGE SCALE GENOMIC DNA]</scope>
    <source>
        <strain evidence="16 17">DSM 29431</strain>
    </source>
</reference>
<dbReference type="Gene3D" id="3.90.740.10">
    <property type="entry name" value="Valyl/Leucyl/Isoleucyl-tRNA synthetase, editing domain"/>
    <property type="match status" value="1"/>
</dbReference>
<dbReference type="InterPro" id="IPR014729">
    <property type="entry name" value="Rossmann-like_a/b/a_fold"/>
</dbReference>
<dbReference type="SUPFAM" id="SSF50677">
    <property type="entry name" value="ValRS/IleRS/LeuRS editing domain"/>
    <property type="match status" value="1"/>
</dbReference>
<dbReference type="GO" id="GO:0002161">
    <property type="term" value="F:aminoacyl-tRNA deacylase activity"/>
    <property type="evidence" value="ECO:0007669"/>
    <property type="project" value="InterPro"/>
</dbReference>